<dbReference type="Gene3D" id="1.20.1510.10">
    <property type="entry name" value="Cation efflux protein transmembrane domain"/>
    <property type="match status" value="2"/>
</dbReference>
<dbReference type="FunFam" id="1.20.1510.10:FF:000031">
    <property type="entry name" value="Zinc transporter, putative"/>
    <property type="match status" value="1"/>
</dbReference>
<dbReference type="InterPro" id="IPR002524">
    <property type="entry name" value="Cation_efflux"/>
</dbReference>
<keyword evidence="3" id="KW-0813">Transport</keyword>
<dbReference type="PANTHER" id="PTHR11562">
    <property type="entry name" value="CATION EFFLUX PROTEIN/ ZINC TRANSPORTER"/>
    <property type="match status" value="1"/>
</dbReference>
<feature type="region of interest" description="Disordered" evidence="9">
    <location>
        <begin position="288"/>
        <end position="335"/>
    </location>
</feature>
<evidence type="ECO:0000256" key="7">
    <source>
        <dbReference type="ARBA" id="ARBA00023065"/>
    </source>
</evidence>
<accession>A0A024WU20</accession>
<keyword evidence="8 10" id="KW-0472">Membrane</keyword>
<feature type="compositionally biased region" description="Low complexity" evidence="9">
    <location>
        <begin position="288"/>
        <end position="332"/>
    </location>
</feature>
<feature type="transmembrane region" description="Helical" evidence="10">
    <location>
        <begin position="138"/>
        <end position="158"/>
    </location>
</feature>
<evidence type="ECO:0000256" key="1">
    <source>
        <dbReference type="ARBA" id="ARBA00004141"/>
    </source>
</evidence>
<feature type="domain" description="Cation efflux protein transmembrane" evidence="11">
    <location>
        <begin position="37"/>
        <end position="159"/>
    </location>
</feature>
<feature type="transmembrane region" description="Helical" evidence="10">
    <location>
        <begin position="107"/>
        <end position="126"/>
    </location>
</feature>
<dbReference type="GO" id="GO:0005385">
    <property type="term" value="F:zinc ion transmembrane transporter activity"/>
    <property type="evidence" value="ECO:0007669"/>
    <property type="project" value="TreeGrafter"/>
</dbReference>
<dbReference type="Proteomes" id="UP000030699">
    <property type="component" value="Unassembled WGS sequence"/>
</dbReference>
<evidence type="ECO:0000259" key="11">
    <source>
        <dbReference type="Pfam" id="PF01545"/>
    </source>
</evidence>
<comment type="similarity">
    <text evidence="2">Belongs to the cation diffusion facilitator (CDF) transporter (TC 2.A.4) family. SLC30A subfamily.</text>
</comment>
<dbReference type="GO" id="GO:0005886">
    <property type="term" value="C:plasma membrane"/>
    <property type="evidence" value="ECO:0007669"/>
    <property type="project" value="TreeGrafter"/>
</dbReference>
<dbReference type="AlphaFoldDB" id="A0A024WU20"/>
<proteinExistence type="inferred from homology"/>
<dbReference type="Pfam" id="PF16916">
    <property type="entry name" value="ZT_dimer"/>
    <property type="match status" value="1"/>
</dbReference>
<name>A0A024WU20_PLAFA</name>
<keyword evidence="5" id="KW-0864">Zinc transport</keyword>
<feature type="domain" description="Cation efflux protein transmembrane" evidence="11">
    <location>
        <begin position="385"/>
        <end position="457"/>
    </location>
</feature>
<dbReference type="InterPro" id="IPR058533">
    <property type="entry name" value="Cation_efflux_TM"/>
</dbReference>
<sequence>MPTEMNSSLLDNESNLNLVDKMSRLYDKSQRKATKKLIIASIICIIFMVIEIVAAIVSNSLSLMSDASHLFCDLLSFALNLFSIYVSSFQGNVDMSFGYHRAEIIGALFSIFFIWSLSAYILYTAIFRLFDVPKVNGYIMFVTAFISTLANIFMAYVLQVHSHGFGFMNENKCGDHTHETSCHDNSSSLILSDHKNSHNMENGSVKKNFSTKRYKNINSDIIIDENDIRDNKNNISGNKIDGTSCNYVTFDYYDNMEEDDKNVGHVNDMSEQNNNFMNKEKYMSKNVYNSTNKNSNNSSSKGKASNIQQNNLNNNNNINNNINHNNNTYNQINDEKTKRKKKSCCDVEKVEEDDLQKDHAYIIESEYCDDILDNHNHTHESTNHDHSHNDINNISLKTAYLHALSDLLQNVGVMIASLFIWYDPKYSIADPICSIIFCCIVFSTTISVIKEILNILMEGTPVSINLIDLKNDLLKIPGVLDVHDLHVWSLSIGKPALACHIVASKTYSHSVLNDATLLCQNKYKILHTTVQTDYSSNRSNCETEAHLNYIILYIYICEPNNNIYLFIYFFILFYYFFFSFFFLSFLQQIIKY</sequence>
<feature type="transmembrane region" description="Helical" evidence="10">
    <location>
        <begin position="67"/>
        <end position="86"/>
    </location>
</feature>
<dbReference type="PANTHER" id="PTHR11562:SF17">
    <property type="entry name" value="RE54080P-RELATED"/>
    <property type="match status" value="1"/>
</dbReference>
<feature type="transmembrane region" description="Helical" evidence="10">
    <location>
        <begin position="563"/>
        <end position="586"/>
    </location>
</feature>
<evidence type="ECO:0000256" key="2">
    <source>
        <dbReference type="ARBA" id="ARBA00008873"/>
    </source>
</evidence>
<dbReference type="InterPro" id="IPR027470">
    <property type="entry name" value="Cation_efflux_CTD"/>
</dbReference>
<organism evidence="13 14">
    <name type="scientific">Plasmodium falciparum MaliPS096_E11</name>
    <dbReference type="NCBI Taxonomy" id="1036727"/>
    <lineage>
        <taxon>Eukaryota</taxon>
        <taxon>Sar</taxon>
        <taxon>Alveolata</taxon>
        <taxon>Apicomplexa</taxon>
        <taxon>Aconoidasida</taxon>
        <taxon>Haemosporida</taxon>
        <taxon>Plasmodiidae</taxon>
        <taxon>Plasmodium</taxon>
        <taxon>Plasmodium (Laverania)</taxon>
    </lineage>
</organism>
<reference evidence="13 14" key="2">
    <citation type="submission" date="2013-02" db="EMBL/GenBank/DDBJ databases">
        <title>The Genome Sequence of Plasmodium falciparum MaliPS096_E11.</title>
        <authorList>
            <consortium name="The Broad Institute Genome Sequencing Platform"/>
            <consortium name="The Broad Institute Genome Sequencing Center for Infectious Disease"/>
            <person name="Neafsey D."/>
            <person name="Cheeseman I."/>
            <person name="Volkman S."/>
            <person name="Adams J."/>
            <person name="Walker B."/>
            <person name="Young S.K."/>
            <person name="Zeng Q."/>
            <person name="Gargeya S."/>
            <person name="Fitzgerald M."/>
            <person name="Haas B."/>
            <person name="Abouelleil A."/>
            <person name="Alvarado L."/>
            <person name="Arachchi H.M."/>
            <person name="Berlin A.M."/>
            <person name="Chapman S.B."/>
            <person name="Dewar J."/>
            <person name="Goldberg J."/>
            <person name="Griggs A."/>
            <person name="Gujja S."/>
            <person name="Hansen M."/>
            <person name="Howarth C."/>
            <person name="Imamovic A."/>
            <person name="Larimer J."/>
            <person name="McCowan C."/>
            <person name="Murphy C."/>
            <person name="Neiman D."/>
            <person name="Pearson M."/>
            <person name="Priest M."/>
            <person name="Roberts A."/>
            <person name="Saif S."/>
            <person name="Shea T."/>
            <person name="Sisk P."/>
            <person name="Sykes S."/>
            <person name="Wortman J."/>
            <person name="Nusbaum C."/>
            <person name="Birren B."/>
        </authorList>
    </citation>
    <scope>NUCLEOTIDE SEQUENCE [LARGE SCALE GENOMIC DNA]</scope>
    <source>
        <strain evidence="13 14">MaliPS096_E11</strain>
    </source>
</reference>
<evidence type="ECO:0000256" key="6">
    <source>
        <dbReference type="ARBA" id="ARBA00022989"/>
    </source>
</evidence>
<dbReference type="InterPro" id="IPR050681">
    <property type="entry name" value="CDF/SLC30A"/>
</dbReference>
<feature type="transmembrane region" description="Helical" evidence="10">
    <location>
        <begin position="428"/>
        <end position="449"/>
    </location>
</feature>
<evidence type="ECO:0000313" key="13">
    <source>
        <dbReference type="EMBL" id="ETW50225.1"/>
    </source>
</evidence>
<keyword evidence="5" id="KW-0862">Zinc</keyword>
<feature type="domain" description="Cation efflux protein cytoplasmic" evidence="12">
    <location>
        <begin position="466"/>
        <end position="533"/>
    </location>
</feature>
<dbReference type="InterPro" id="IPR036837">
    <property type="entry name" value="Cation_efflux_CTD_sf"/>
</dbReference>
<reference evidence="13 14" key="1">
    <citation type="submission" date="2013-02" db="EMBL/GenBank/DDBJ databases">
        <title>The Genome Annotation of Plasmodium falciparum MaliPS096_E11.</title>
        <authorList>
            <consortium name="The Broad Institute Genome Sequencing Platform"/>
            <consortium name="The Broad Institute Genome Sequencing Center for Infectious Disease"/>
            <person name="Neafsey D."/>
            <person name="Hoffman S."/>
            <person name="Volkman S."/>
            <person name="Rosenthal P."/>
            <person name="Walker B."/>
            <person name="Young S.K."/>
            <person name="Zeng Q."/>
            <person name="Gargeya S."/>
            <person name="Fitzgerald M."/>
            <person name="Haas B."/>
            <person name="Abouelleil A."/>
            <person name="Allen A.W."/>
            <person name="Alvarado L."/>
            <person name="Arachchi H.M."/>
            <person name="Berlin A.M."/>
            <person name="Chapman S.B."/>
            <person name="Gainer-Dewar J."/>
            <person name="Goldberg J."/>
            <person name="Griggs A."/>
            <person name="Gujja S."/>
            <person name="Hansen M."/>
            <person name="Howarth C."/>
            <person name="Imamovic A."/>
            <person name="Ireland A."/>
            <person name="Larimer J."/>
            <person name="McCowan C."/>
            <person name="Murphy C."/>
            <person name="Pearson M."/>
            <person name="Poon T.W."/>
            <person name="Priest M."/>
            <person name="Roberts A."/>
            <person name="Saif S."/>
            <person name="Shea T."/>
            <person name="Sisk P."/>
            <person name="Sykes S."/>
            <person name="Wortman J."/>
            <person name="Nusbaum C."/>
            <person name="Birren B."/>
        </authorList>
    </citation>
    <scope>NUCLEOTIDE SEQUENCE [LARGE SCALE GENOMIC DNA]</scope>
    <source>
        <strain evidence="13 14">MaliPS096_E11</strain>
    </source>
</reference>
<dbReference type="SUPFAM" id="SSF160240">
    <property type="entry name" value="Cation efflux protein cytoplasmic domain-like"/>
    <property type="match status" value="1"/>
</dbReference>
<evidence type="ECO:0008006" key="15">
    <source>
        <dbReference type="Google" id="ProtNLM"/>
    </source>
</evidence>
<dbReference type="FunFam" id="1.20.1510.10:FF:000032">
    <property type="entry name" value="Zinc transporter, putative"/>
    <property type="match status" value="1"/>
</dbReference>
<evidence type="ECO:0000259" key="12">
    <source>
        <dbReference type="Pfam" id="PF16916"/>
    </source>
</evidence>
<dbReference type="NCBIfam" id="TIGR01297">
    <property type="entry name" value="CDF"/>
    <property type="match status" value="2"/>
</dbReference>
<evidence type="ECO:0000256" key="10">
    <source>
        <dbReference type="SAM" id="Phobius"/>
    </source>
</evidence>
<evidence type="ECO:0000256" key="8">
    <source>
        <dbReference type="ARBA" id="ARBA00023136"/>
    </source>
</evidence>
<dbReference type="EMBL" id="KI925527">
    <property type="protein sequence ID" value="ETW50225.1"/>
    <property type="molecule type" value="Genomic_DNA"/>
</dbReference>
<evidence type="ECO:0000256" key="4">
    <source>
        <dbReference type="ARBA" id="ARBA00022692"/>
    </source>
</evidence>
<gene>
    <name evidence="13" type="ORF">PFMALIP_01772</name>
</gene>
<evidence type="ECO:0000256" key="3">
    <source>
        <dbReference type="ARBA" id="ARBA00022448"/>
    </source>
</evidence>
<comment type="subcellular location">
    <subcellularLocation>
        <location evidence="1">Membrane</location>
        <topology evidence="1">Multi-pass membrane protein</topology>
    </subcellularLocation>
</comment>
<evidence type="ECO:0000256" key="5">
    <source>
        <dbReference type="ARBA" id="ARBA00022906"/>
    </source>
</evidence>
<dbReference type="SUPFAM" id="SSF161111">
    <property type="entry name" value="Cation efflux protein transmembrane domain-like"/>
    <property type="match status" value="1"/>
</dbReference>
<keyword evidence="6 10" id="KW-1133">Transmembrane helix</keyword>
<evidence type="ECO:0000256" key="9">
    <source>
        <dbReference type="SAM" id="MobiDB-lite"/>
    </source>
</evidence>
<protein>
    <recommendedName>
        <fullName evidence="15">Cation diffusion facilitator family transporter</fullName>
    </recommendedName>
</protein>
<dbReference type="Pfam" id="PF01545">
    <property type="entry name" value="Cation_efflux"/>
    <property type="match status" value="2"/>
</dbReference>
<feature type="transmembrane region" description="Helical" evidence="10">
    <location>
        <begin position="37"/>
        <end position="61"/>
    </location>
</feature>
<keyword evidence="7" id="KW-0406">Ion transport</keyword>
<dbReference type="InterPro" id="IPR027469">
    <property type="entry name" value="Cation_efflux_TMD_sf"/>
</dbReference>
<dbReference type="OrthoDB" id="9944568at2759"/>
<feature type="transmembrane region" description="Helical" evidence="10">
    <location>
        <begin position="399"/>
        <end position="422"/>
    </location>
</feature>
<keyword evidence="4 10" id="KW-0812">Transmembrane</keyword>
<evidence type="ECO:0000313" key="14">
    <source>
        <dbReference type="Proteomes" id="UP000030699"/>
    </source>
</evidence>